<dbReference type="Pfam" id="PF13568">
    <property type="entry name" value="OMP_b-brl_2"/>
    <property type="match status" value="1"/>
</dbReference>
<dbReference type="Proteomes" id="UP001597369">
    <property type="component" value="Unassembled WGS sequence"/>
</dbReference>
<feature type="signal peptide" evidence="1">
    <location>
        <begin position="1"/>
        <end position="20"/>
    </location>
</feature>
<evidence type="ECO:0000256" key="1">
    <source>
        <dbReference type="SAM" id="SignalP"/>
    </source>
</evidence>
<feature type="domain" description="Outer membrane protein beta-barrel" evidence="2">
    <location>
        <begin position="20"/>
        <end position="190"/>
    </location>
</feature>
<dbReference type="InterPro" id="IPR025665">
    <property type="entry name" value="Beta-barrel_OMP_2"/>
</dbReference>
<dbReference type="EMBL" id="JBHUHV010000019">
    <property type="protein sequence ID" value="MFD2066526.1"/>
    <property type="molecule type" value="Genomic_DNA"/>
</dbReference>
<protein>
    <submittedName>
        <fullName evidence="3">Porin family protein</fullName>
    </submittedName>
</protein>
<name>A0ABW4WWC3_9BACT</name>
<sequence>MKKLFIVFSFIIATASVANAQSGLGIRVGANLSNVEGDLQNEDLFENKLGFHAGLTYNIPIVGEFFSVQPELLYSNKGYKNSDEEYTIPLINDTYRREGKTNMNYLDLPILAKIKAGPIYFEAGPQASYLLSVNNETELYRNDELQSSSTSQVDRDDMKKFEIGYAAGIGLATTTGFSIGVRYNGSFNDFGDFNPEDFEEGEIGSDLSNARNSVFMLTLGYNFGR</sequence>
<accession>A0ABW4WWC3</accession>
<dbReference type="RefSeq" id="WP_229960337.1">
    <property type="nucleotide sequence ID" value="NZ_JAJJWI010000007.1"/>
</dbReference>
<evidence type="ECO:0000313" key="4">
    <source>
        <dbReference type="Proteomes" id="UP001597369"/>
    </source>
</evidence>
<keyword evidence="1" id="KW-0732">Signal</keyword>
<evidence type="ECO:0000259" key="2">
    <source>
        <dbReference type="Pfam" id="PF13568"/>
    </source>
</evidence>
<proteinExistence type="predicted"/>
<organism evidence="3 4">
    <name type="scientific">Pontibacter silvestris</name>
    <dbReference type="NCBI Taxonomy" id="2305183"/>
    <lineage>
        <taxon>Bacteria</taxon>
        <taxon>Pseudomonadati</taxon>
        <taxon>Bacteroidota</taxon>
        <taxon>Cytophagia</taxon>
        <taxon>Cytophagales</taxon>
        <taxon>Hymenobacteraceae</taxon>
        <taxon>Pontibacter</taxon>
    </lineage>
</organism>
<reference evidence="4" key="1">
    <citation type="journal article" date="2019" name="Int. J. Syst. Evol. Microbiol.">
        <title>The Global Catalogue of Microorganisms (GCM) 10K type strain sequencing project: providing services to taxonomists for standard genome sequencing and annotation.</title>
        <authorList>
            <consortium name="The Broad Institute Genomics Platform"/>
            <consortium name="The Broad Institute Genome Sequencing Center for Infectious Disease"/>
            <person name="Wu L."/>
            <person name="Ma J."/>
        </authorList>
    </citation>
    <scope>NUCLEOTIDE SEQUENCE [LARGE SCALE GENOMIC DNA]</scope>
    <source>
        <strain evidence="4">JCM 16545</strain>
    </source>
</reference>
<keyword evidence="4" id="KW-1185">Reference proteome</keyword>
<comment type="caution">
    <text evidence="3">The sequence shown here is derived from an EMBL/GenBank/DDBJ whole genome shotgun (WGS) entry which is preliminary data.</text>
</comment>
<evidence type="ECO:0000313" key="3">
    <source>
        <dbReference type="EMBL" id="MFD2066526.1"/>
    </source>
</evidence>
<gene>
    <name evidence="3" type="ORF">ACFSKU_06480</name>
</gene>
<feature type="chain" id="PRO_5047502384" evidence="1">
    <location>
        <begin position="21"/>
        <end position="225"/>
    </location>
</feature>